<keyword evidence="2" id="KW-1185">Reference proteome</keyword>
<dbReference type="Proteomes" id="UP000215914">
    <property type="component" value="Chromosome 11"/>
</dbReference>
<accession>A0A251T8R1</accession>
<dbReference type="AlphaFoldDB" id="A0A251T8R1"/>
<reference evidence="2" key="1">
    <citation type="journal article" date="2017" name="Nature">
        <title>The sunflower genome provides insights into oil metabolism, flowering and Asterid evolution.</title>
        <authorList>
            <person name="Badouin H."/>
            <person name="Gouzy J."/>
            <person name="Grassa C.J."/>
            <person name="Murat F."/>
            <person name="Staton S.E."/>
            <person name="Cottret L."/>
            <person name="Lelandais-Briere C."/>
            <person name="Owens G.L."/>
            <person name="Carrere S."/>
            <person name="Mayjonade B."/>
            <person name="Legrand L."/>
            <person name="Gill N."/>
            <person name="Kane N.C."/>
            <person name="Bowers J.E."/>
            <person name="Hubner S."/>
            <person name="Bellec A."/>
            <person name="Berard A."/>
            <person name="Berges H."/>
            <person name="Blanchet N."/>
            <person name="Boniface M.C."/>
            <person name="Brunel D."/>
            <person name="Catrice O."/>
            <person name="Chaidir N."/>
            <person name="Claudel C."/>
            <person name="Donnadieu C."/>
            <person name="Faraut T."/>
            <person name="Fievet G."/>
            <person name="Helmstetter N."/>
            <person name="King M."/>
            <person name="Knapp S.J."/>
            <person name="Lai Z."/>
            <person name="Le Paslier M.C."/>
            <person name="Lippi Y."/>
            <person name="Lorenzon L."/>
            <person name="Mandel J.R."/>
            <person name="Marage G."/>
            <person name="Marchand G."/>
            <person name="Marquand E."/>
            <person name="Bret-Mestries E."/>
            <person name="Morien E."/>
            <person name="Nambeesan S."/>
            <person name="Nguyen T."/>
            <person name="Pegot-Espagnet P."/>
            <person name="Pouilly N."/>
            <person name="Raftis F."/>
            <person name="Sallet E."/>
            <person name="Schiex T."/>
            <person name="Thomas J."/>
            <person name="Vandecasteele C."/>
            <person name="Vares D."/>
            <person name="Vear F."/>
            <person name="Vautrin S."/>
            <person name="Crespi M."/>
            <person name="Mangin B."/>
            <person name="Burke J.M."/>
            <person name="Salse J."/>
            <person name="Munos S."/>
            <person name="Vincourt P."/>
            <person name="Rieseberg L.H."/>
            <person name="Langlade N.B."/>
        </authorList>
    </citation>
    <scope>NUCLEOTIDE SEQUENCE [LARGE SCALE GENOMIC DNA]</scope>
    <source>
        <strain evidence="2">cv. SF193</strain>
    </source>
</reference>
<dbReference type="EMBL" id="CM007900">
    <property type="protein sequence ID" value="OTG06926.1"/>
    <property type="molecule type" value="Genomic_DNA"/>
</dbReference>
<name>A0A251T8R1_HELAN</name>
<proteinExistence type="predicted"/>
<gene>
    <name evidence="1" type="ORF">HannXRQ_Chr11g0324651</name>
</gene>
<evidence type="ECO:0000313" key="2">
    <source>
        <dbReference type="Proteomes" id="UP000215914"/>
    </source>
</evidence>
<dbReference type="InParanoid" id="A0A251T8R1"/>
<sequence length="79" mass="9045">MHVGCKHWLPSQPVRPIYNLVTIVTTWWVAGTDLQRQRWLNVSRVLLVVIKNCIYIWIGGESENGGGYKSIIKRGLLVL</sequence>
<evidence type="ECO:0000313" key="1">
    <source>
        <dbReference type="EMBL" id="OTG06926.1"/>
    </source>
</evidence>
<organism evidence="1 2">
    <name type="scientific">Helianthus annuus</name>
    <name type="common">Common sunflower</name>
    <dbReference type="NCBI Taxonomy" id="4232"/>
    <lineage>
        <taxon>Eukaryota</taxon>
        <taxon>Viridiplantae</taxon>
        <taxon>Streptophyta</taxon>
        <taxon>Embryophyta</taxon>
        <taxon>Tracheophyta</taxon>
        <taxon>Spermatophyta</taxon>
        <taxon>Magnoliopsida</taxon>
        <taxon>eudicotyledons</taxon>
        <taxon>Gunneridae</taxon>
        <taxon>Pentapetalae</taxon>
        <taxon>asterids</taxon>
        <taxon>campanulids</taxon>
        <taxon>Asterales</taxon>
        <taxon>Asteraceae</taxon>
        <taxon>Asteroideae</taxon>
        <taxon>Heliantheae alliance</taxon>
        <taxon>Heliantheae</taxon>
        <taxon>Helianthus</taxon>
    </lineage>
</organism>
<protein>
    <submittedName>
        <fullName evidence="1">Uncharacterized protein</fullName>
    </submittedName>
</protein>